<organism evidence="1 2">
    <name type="scientific">Angiostrongylus cantonensis</name>
    <name type="common">Rat lungworm</name>
    <dbReference type="NCBI Taxonomy" id="6313"/>
    <lineage>
        <taxon>Eukaryota</taxon>
        <taxon>Metazoa</taxon>
        <taxon>Ecdysozoa</taxon>
        <taxon>Nematoda</taxon>
        <taxon>Chromadorea</taxon>
        <taxon>Rhabditida</taxon>
        <taxon>Rhabditina</taxon>
        <taxon>Rhabditomorpha</taxon>
        <taxon>Strongyloidea</taxon>
        <taxon>Metastrongylidae</taxon>
        <taxon>Angiostrongylus</taxon>
    </lineage>
</organism>
<keyword evidence="1" id="KW-1185">Reference proteome</keyword>
<reference evidence="1" key="1">
    <citation type="submission" date="2012-09" db="EMBL/GenBank/DDBJ databases">
        <authorList>
            <person name="Martin A.A."/>
        </authorList>
    </citation>
    <scope>NUCLEOTIDE SEQUENCE</scope>
</reference>
<reference evidence="2" key="2">
    <citation type="submission" date="2017-02" db="UniProtKB">
        <authorList>
            <consortium name="WormBaseParasite"/>
        </authorList>
    </citation>
    <scope>IDENTIFICATION</scope>
</reference>
<evidence type="ECO:0000313" key="2">
    <source>
        <dbReference type="WBParaSite" id="ACAC_0000228701-mRNA-1"/>
    </source>
</evidence>
<dbReference type="Proteomes" id="UP000035642">
    <property type="component" value="Unassembled WGS sequence"/>
</dbReference>
<accession>A0A0K0CXI3</accession>
<proteinExistence type="predicted"/>
<dbReference type="WBParaSite" id="ACAC_0000228701-mRNA-1">
    <property type="protein sequence ID" value="ACAC_0000228701-mRNA-1"/>
    <property type="gene ID" value="ACAC_0000228701"/>
</dbReference>
<protein>
    <submittedName>
        <fullName evidence="2">Secreted protein</fullName>
    </submittedName>
</protein>
<evidence type="ECO:0000313" key="1">
    <source>
        <dbReference type="Proteomes" id="UP000035642"/>
    </source>
</evidence>
<name>A0A0K0CXI3_ANGCA</name>
<sequence>MFLMEIEASEWMLRLLHMKITVLEVVAIFGQALENVWRRRGVCVRERGKEQNQTNQTVAALTSSTDKHEHRSCSCCFYPLKNTWRTAIDSAI</sequence>
<dbReference type="AlphaFoldDB" id="A0A0K0CXI3"/>